<accession>G3I1U2</accession>
<dbReference type="InParanoid" id="G3I1U2"/>
<sequence length="51" mass="5836">MSLSELAQHERQLQQRLPTPVALIVLRVSPEPSIKDTPRAKVSYLAIFRNH</sequence>
<gene>
    <name evidence="1" type="ORF">I79_017360</name>
</gene>
<dbReference type="EMBL" id="JH001092">
    <property type="protein sequence ID" value="EGW03844.1"/>
    <property type="molecule type" value="Genomic_DNA"/>
</dbReference>
<proteinExistence type="predicted"/>
<evidence type="ECO:0000313" key="2">
    <source>
        <dbReference type="Proteomes" id="UP000001075"/>
    </source>
</evidence>
<name>G3I1U2_CRIGR</name>
<evidence type="ECO:0000313" key="1">
    <source>
        <dbReference type="EMBL" id="EGW03844.1"/>
    </source>
</evidence>
<organism evidence="1 2">
    <name type="scientific">Cricetulus griseus</name>
    <name type="common">Chinese hamster</name>
    <name type="synonym">Cricetulus barabensis griseus</name>
    <dbReference type="NCBI Taxonomy" id="10029"/>
    <lineage>
        <taxon>Eukaryota</taxon>
        <taxon>Metazoa</taxon>
        <taxon>Chordata</taxon>
        <taxon>Craniata</taxon>
        <taxon>Vertebrata</taxon>
        <taxon>Euteleostomi</taxon>
        <taxon>Mammalia</taxon>
        <taxon>Eutheria</taxon>
        <taxon>Euarchontoglires</taxon>
        <taxon>Glires</taxon>
        <taxon>Rodentia</taxon>
        <taxon>Myomorpha</taxon>
        <taxon>Muroidea</taxon>
        <taxon>Cricetidae</taxon>
        <taxon>Cricetinae</taxon>
        <taxon>Cricetulus</taxon>
    </lineage>
</organism>
<dbReference type="Proteomes" id="UP000001075">
    <property type="component" value="Unassembled WGS sequence"/>
</dbReference>
<reference evidence="2" key="1">
    <citation type="journal article" date="2011" name="Nat. Biotechnol.">
        <title>The genomic sequence of the Chinese hamster ovary (CHO)-K1 cell line.</title>
        <authorList>
            <person name="Xu X."/>
            <person name="Nagarajan H."/>
            <person name="Lewis N.E."/>
            <person name="Pan S."/>
            <person name="Cai Z."/>
            <person name="Liu X."/>
            <person name="Chen W."/>
            <person name="Xie M."/>
            <person name="Wang W."/>
            <person name="Hammond S."/>
            <person name="Andersen M.R."/>
            <person name="Neff N."/>
            <person name="Passarelli B."/>
            <person name="Koh W."/>
            <person name="Fan H.C."/>
            <person name="Wang J."/>
            <person name="Gui Y."/>
            <person name="Lee K.H."/>
            <person name="Betenbaugh M.J."/>
            <person name="Quake S.R."/>
            <person name="Famili I."/>
            <person name="Palsson B.O."/>
            <person name="Wang J."/>
        </authorList>
    </citation>
    <scope>NUCLEOTIDE SEQUENCE [LARGE SCALE GENOMIC DNA]</scope>
    <source>
        <strain evidence="2">CHO K1 cell line</strain>
    </source>
</reference>
<dbReference type="AlphaFoldDB" id="G3I1U2"/>
<protein>
    <submittedName>
        <fullName evidence="1">Uncharacterized protein</fullName>
    </submittedName>
</protein>